<keyword evidence="20" id="KW-1185">Reference proteome</keyword>
<dbReference type="CTD" id="54539"/>
<evidence type="ECO:0000256" key="5">
    <source>
        <dbReference type="ARBA" id="ARBA00022448"/>
    </source>
</evidence>
<dbReference type="GO" id="GO:0007507">
    <property type="term" value="P:heart development"/>
    <property type="evidence" value="ECO:0007669"/>
    <property type="project" value="Ensembl"/>
</dbReference>
<evidence type="ECO:0000256" key="7">
    <source>
        <dbReference type="ARBA" id="ARBA00022692"/>
    </source>
</evidence>
<dbReference type="FunCoup" id="A0A3P8UYX0">
    <property type="interactions" value="1555"/>
</dbReference>
<dbReference type="KEGG" id="csem:103384857"/>
<evidence type="ECO:0000256" key="9">
    <source>
        <dbReference type="ARBA" id="ARBA00022946"/>
    </source>
</evidence>
<evidence type="ECO:0000256" key="8">
    <source>
        <dbReference type="ARBA" id="ARBA00022792"/>
    </source>
</evidence>
<reference evidence="19" key="3">
    <citation type="submission" date="2025-09" db="UniProtKB">
        <authorList>
            <consortium name="Ensembl"/>
        </authorList>
    </citation>
    <scope>IDENTIFICATION</scope>
</reference>
<dbReference type="Ensembl" id="ENSCSET00000007124.1">
    <property type="protein sequence ID" value="ENSCSEP00000007049.1"/>
    <property type="gene ID" value="ENSCSEG00000004555.1"/>
</dbReference>
<evidence type="ECO:0000256" key="17">
    <source>
        <dbReference type="SAM" id="MobiDB-lite"/>
    </source>
</evidence>
<keyword evidence="6" id="KW-0679">Respiratory chain</keyword>
<comment type="subunit">
    <text evidence="16">Complex I is composed of 45 different subunits. Interacts with BCAP31.</text>
</comment>
<evidence type="ECO:0000256" key="10">
    <source>
        <dbReference type="ARBA" id="ARBA00022982"/>
    </source>
</evidence>
<keyword evidence="11 18" id="KW-1133">Transmembrane helix</keyword>
<evidence type="ECO:0000256" key="16">
    <source>
        <dbReference type="ARBA" id="ARBA00046528"/>
    </source>
</evidence>
<keyword evidence="7 18" id="KW-0812">Transmembrane</keyword>
<feature type="region of interest" description="Disordered" evidence="17">
    <location>
        <begin position="26"/>
        <end position="53"/>
    </location>
</feature>
<evidence type="ECO:0000313" key="20">
    <source>
        <dbReference type="Proteomes" id="UP000265120"/>
    </source>
</evidence>
<comment type="similarity">
    <text evidence="3">Belongs to the complex I NDUFB11 subunit family.</text>
</comment>
<dbReference type="GeneID" id="103384857"/>
<evidence type="ECO:0000313" key="19">
    <source>
        <dbReference type="Ensembl" id="ENSCSEP00000007049.1"/>
    </source>
</evidence>
<organism evidence="19 20">
    <name type="scientific">Cynoglossus semilaevis</name>
    <name type="common">Tongue sole</name>
    <dbReference type="NCBI Taxonomy" id="244447"/>
    <lineage>
        <taxon>Eukaryota</taxon>
        <taxon>Metazoa</taxon>
        <taxon>Chordata</taxon>
        <taxon>Craniata</taxon>
        <taxon>Vertebrata</taxon>
        <taxon>Euteleostomi</taxon>
        <taxon>Actinopterygii</taxon>
        <taxon>Neopterygii</taxon>
        <taxon>Teleostei</taxon>
        <taxon>Neoteleostei</taxon>
        <taxon>Acanthomorphata</taxon>
        <taxon>Carangaria</taxon>
        <taxon>Pleuronectiformes</taxon>
        <taxon>Pleuronectoidei</taxon>
        <taxon>Cynoglossidae</taxon>
        <taxon>Cynoglossinae</taxon>
        <taxon>Cynoglossus</taxon>
    </lineage>
</organism>
<protein>
    <recommendedName>
        <fullName evidence="4">NADH dehydrogenase [ubiquinone] 1 beta subcomplex subunit 11, mitochondrial</fullName>
    </recommendedName>
    <alternativeName>
        <fullName evidence="15">Complex I-ESSS</fullName>
    </alternativeName>
    <alternativeName>
        <fullName evidence="14">NADH-ubiquinone oxidoreductase ESSS subunit</fullName>
    </alternativeName>
</protein>
<name>A0A3P8UYX0_CYNSE</name>
<evidence type="ECO:0000256" key="15">
    <source>
        <dbReference type="ARBA" id="ARBA00031387"/>
    </source>
</evidence>
<accession>A0A3P8UYX0</accession>
<evidence type="ECO:0000256" key="3">
    <source>
        <dbReference type="ARBA" id="ARBA00008915"/>
    </source>
</evidence>
<keyword evidence="12" id="KW-0496">Mitochondrion</keyword>
<keyword evidence="10" id="KW-0249">Electron transport</keyword>
<reference evidence="19" key="2">
    <citation type="submission" date="2025-08" db="UniProtKB">
        <authorList>
            <consortium name="Ensembl"/>
        </authorList>
    </citation>
    <scope>IDENTIFICATION</scope>
</reference>
<keyword evidence="9" id="KW-0809">Transit peptide</keyword>
<evidence type="ECO:0000256" key="12">
    <source>
        <dbReference type="ARBA" id="ARBA00023128"/>
    </source>
</evidence>
<dbReference type="OrthoDB" id="5917019at2759"/>
<keyword evidence="13 18" id="KW-0472">Membrane</keyword>
<sequence length="144" mass="16269">MLTRLSRFGLSLPRTLVGPPARFVSQSKPNENVGSTAMTELRPGQPMTGHEEVSEYTKNPDYYGFSSDPDVDKSNMKLAFFFGVSMALVLGSTFVAYIPDYGMREWARREAERLIVQREKAGLPLMDENYYDPSKIILPPPKEE</sequence>
<dbReference type="Proteomes" id="UP000265120">
    <property type="component" value="Chromosome 10"/>
</dbReference>
<proteinExistence type="inferred from homology"/>
<evidence type="ECO:0000256" key="1">
    <source>
        <dbReference type="ARBA" id="ARBA00003195"/>
    </source>
</evidence>
<dbReference type="GeneTree" id="ENSGT00390000003022"/>
<dbReference type="AlphaFoldDB" id="A0A3P8UYX0"/>
<dbReference type="PANTHER" id="PTHR13327:SF0">
    <property type="entry name" value="NADH DEHYDROGENASE [UBIQUINONE] 1 BETA SUBCOMPLEX SUBUNIT 11, MITOCHONDRIAL"/>
    <property type="match status" value="1"/>
</dbReference>
<dbReference type="GO" id="GO:0005743">
    <property type="term" value="C:mitochondrial inner membrane"/>
    <property type="evidence" value="ECO:0007669"/>
    <property type="project" value="UniProtKB-SubCell"/>
</dbReference>
<dbReference type="PANTHER" id="PTHR13327">
    <property type="entry name" value="NADH-UBIQUINONE OXIDOREDUCTASE ESSS SUBUNIT, MITOCHONDRIAL PRECURSOR"/>
    <property type="match status" value="1"/>
</dbReference>
<comment type="function">
    <text evidence="1">Accessory subunit of the mitochondrial membrane respiratory chain NADH dehydrogenase (Complex I), that is believed not to be involved in catalysis. Complex I functions in the transfer of electrons from NADH to the respiratory chain. The immediate electron acceptor for the enzyme is believed to be ubiquinone.</text>
</comment>
<reference evidence="19 20" key="1">
    <citation type="journal article" date="2014" name="Nat. Genet.">
        <title>Whole-genome sequence of a flatfish provides insights into ZW sex chromosome evolution and adaptation to a benthic lifestyle.</title>
        <authorList>
            <person name="Chen S."/>
            <person name="Zhang G."/>
            <person name="Shao C."/>
            <person name="Huang Q."/>
            <person name="Liu G."/>
            <person name="Zhang P."/>
            <person name="Song W."/>
            <person name="An N."/>
            <person name="Chalopin D."/>
            <person name="Volff J.N."/>
            <person name="Hong Y."/>
            <person name="Li Q."/>
            <person name="Sha Z."/>
            <person name="Zhou H."/>
            <person name="Xie M."/>
            <person name="Yu Q."/>
            <person name="Liu Y."/>
            <person name="Xiang H."/>
            <person name="Wang N."/>
            <person name="Wu K."/>
            <person name="Yang C."/>
            <person name="Zhou Q."/>
            <person name="Liao X."/>
            <person name="Yang L."/>
            <person name="Hu Q."/>
            <person name="Zhang J."/>
            <person name="Meng L."/>
            <person name="Jin L."/>
            <person name="Tian Y."/>
            <person name="Lian J."/>
            <person name="Yang J."/>
            <person name="Miao G."/>
            <person name="Liu S."/>
            <person name="Liang Z."/>
            <person name="Yan F."/>
            <person name="Li Y."/>
            <person name="Sun B."/>
            <person name="Zhang H."/>
            <person name="Zhang J."/>
            <person name="Zhu Y."/>
            <person name="Du M."/>
            <person name="Zhao Y."/>
            <person name="Schartl M."/>
            <person name="Tang Q."/>
            <person name="Wang J."/>
        </authorList>
    </citation>
    <scope>NUCLEOTIDE SEQUENCE</scope>
</reference>
<keyword evidence="5" id="KW-0813">Transport</keyword>
<evidence type="ECO:0000256" key="6">
    <source>
        <dbReference type="ARBA" id="ARBA00022660"/>
    </source>
</evidence>
<evidence type="ECO:0000256" key="13">
    <source>
        <dbReference type="ARBA" id="ARBA00023136"/>
    </source>
</evidence>
<dbReference type="RefSeq" id="XP_008316764.1">
    <property type="nucleotide sequence ID" value="XM_008318542.3"/>
</dbReference>
<dbReference type="STRING" id="244447.ENSCSEP00000007049"/>
<evidence type="ECO:0000256" key="11">
    <source>
        <dbReference type="ARBA" id="ARBA00022989"/>
    </source>
</evidence>
<evidence type="ECO:0000256" key="14">
    <source>
        <dbReference type="ARBA" id="ARBA00030753"/>
    </source>
</evidence>
<feature type="transmembrane region" description="Helical" evidence="18">
    <location>
        <begin position="78"/>
        <end position="99"/>
    </location>
</feature>
<keyword evidence="8" id="KW-0999">Mitochondrion inner membrane</keyword>
<dbReference type="InParanoid" id="A0A3P8UYX0"/>
<dbReference type="InterPro" id="IPR019329">
    <property type="entry name" value="NADH_UbQ_OxRdtase_ESSS_su"/>
</dbReference>
<evidence type="ECO:0000256" key="18">
    <source>
        <dbReference type="SAM" id="Phobius"/>
    </source>
</evidence>
<dbReference type="GO" id="GO:0001944">
    <property type="term" value="P:vasculature development"/>
    <property type="evidence" value="ECO:0007669"/>
    <property type="project" value="Ensembl"/>
</dbReference>
<dbReference type="Pfam" id="PF10183">
    <property type="entry name" value="ESSS"/>
    <property type="match status" value="1"/>
</dbReference>
<evidence type="ECO:0000256" key="4">
    <source>
        <dbReference type="ARBA" id="ARBA00018632"/>
    </source>
</evidence>
<feature type="compositionally biased region" description="Polar residues" evidence="17">
    <location>
        <begin position="26"/>
        <end position="38"/>
    </location>
</feature>
<comment type="subcellular location">
    <subcellularLocation>
        <location evidence="2">Mitochondrion inner membrane</location>
        <topology evidence="2">Single-pass membrane protein</topology>
    </subcellularLocation>
</comment>
<dbReference type="OMA" id="DEWNMKL"/>
<evidence type="ECO:0000256" key="2">
    <source>
        <dbReference type="ARBA" id="ARBA00004434"/>
    </source>
</evidence>